<keyword evidence="1" id="KW-0812">Transmembrane</keyword>
<proteinExistence type="predicted"/>
<dbReference type="Proteomes" id="UP001524499">
    <property type="component" value="Unassembled WGS sequence"/>
</dbReference>
<accession>A0ABT1TGG1</accession>
<keyword evidence="1" id="KW-1133">Transmembrane helix</keyword>
<evidence type="ECO:0000313" key="2">
    <source>
        <dbReference type="EMBL" id="MCQ8104542.1"/>
    </source>
</evidence>
<comment type="caution">
    <text evidence="2">The sequence shown here is derived from an EMBL/GenBank/DDBJ whole genome shotgun (WGS) entry which is preliminary data.</text>
</comment>
<dbReference type="RefSeq" id="WP_256602340.1">
    <property type="nucleotide sequence ID" value="NZ_JANIBJ010000017.1"/>
</dbReference>
<dbReference type="EMBL" id="JANIBJ010000017">
    <property type="protein sequence ID" value="MCQ8104542.1"/>
    <property type="molecule type" value="Genomic_DNA"/>
</dbReference>
<feature type="transmembrane region" description="Helical" evidence="1">
    <location>
        <begin position="260"/>
        <end position="281"/>
    </location>
</feature>
<protein>
    <recommendedName>
        <fullName evidence="4">Glycosyltransferase 2-like domain-containing protein</fullName>
    </recommendedName>
</protein>
<evidence type="ECO:0000256" key="1">
    <source>
        <dbReference type="SAM" id="Phobius"/>
    </source>
</evidence>
<evidence type="ECO:0000313" key="3">
    <source>
        <dbReference type="Proteomes" id="UP001524499"/>
    </source>
</evidence>
<organism evidence="2 3">
    <name type="scientific">Methylomonas subterranea</name>
    <dbReference type="NCBI Taxonomy" id="2952225"/>
    <lineage>
        <taxon>Bacteria</taxon>
        <taxon>Pseudomonadati</taxon>
        <taxon>Pseudomonadota</taxon>
        <taxon>Gammaproteobacteria</taxon>
        <taxon>Methylococcales</taxon>
        <taxon>Methylococcaceae</taxon>
        <taxon>Methylomonas</taxon>
    </lineage>
</organism>
<name>A0ABT1TGG1_9GAMM</name>
<evidence type="ECO:0008006" key="4">
    <source>
        <dbReference type="Google" id="ProtNLM"/>
    </source>
</evidence>
<gene>
    <name evidence="2" type="ORF">NP590_10540</name>
</gene>
<sequence>MKNKVFLKVVIFSCEQPDKVMDTVGNLLNNEYDDIQVVLATSSIDSVQATGNYQPIHIPDKSVYHLRAHIGQLSQDSEWTLLFEDHNHVDSAYMGYVYQRLKTVPETVSSVYGPLSNKKSTNSWSFASFIMTGGKLWYPIQNAPDESVIFNVAYRSKLLAGKKYQLGEFEREAFKILRGEKVYNPDMIADHYQYRTFPSVMFYHFCNGRASGALCEKSLVRRISWSFRHAKAITGSRFLALKNIIHNHRQQENLPPYLEFQLYILCLSHALGAIYGAWFGVGKALKFLE</sequence>
<keyword evidence="1" id="KW-0472">Membrane</keyword>
<reference evidence="2 3" key="1">
    <citation type="submission" date="2022-07" db="EMBL/GenBank/DDBJ databases">
        <title>Methylomonas rivi sp. nov., Methylomonas rosea sp. nov., Methylomonas aureus sp. nov. and Methylomonas subterranea sp. nov., four novel methanotrophs isolated from a freshwater creek and the deep terrestrial subsurface.</title>
        <authorList>
            <person name="Abin C."/>
            <person name="Sankaranarayanan K."/>
            <person name="Garner C."/>
            <person name="Sindelar R."/>
            <person name="Kotary K."/>
            <person name="Garner R."/>
            <person name="Barclay S."/>
            <person name="Lawson P."/>
            <person name="Krumholz L."/>
        </authorList>
    </citation>
    <scope>NUCLEOTIDE SEQUENCE [LARGE SCALE GENOMIC DNA]</scope>
    <source>
        <strain evidence="2 3">SURF-2</strain>
    </source>
</reference>
<keyword evidence="3" id="KW-1185">Reference proteome</keyword>